<keyword evidence="2" id="KW-1185">Reference proteome</keyword>
<comment type="caution">
    <text evidence="1">The sequence shown here is derived from an EMBL/GenBank/DDBJ whole genome shotgun (WGS) entry which is preliminary data.</text>
</comment>
<dbReference type="Gene3D" id="2.60.120.580">
    <property type="entry name" value="Acetamidase/Formamidase-like domains"/>
    <property type="match status" value="1"/>
</dbReference>
<dbReference type="PANTHER" id="PTHR31891:SF1">
    <property type="entry name" value="FORMAMIDASE C869.04-RELATED"/>
    <property type="match status" value="1"/>
</dbReference>
<evidence type="ECO:0000313" key="1">
    <source>
        <dbReference type="EMBL" id="GFH54304.1"/>
    </source>
</evidence>
<organism evidence="1 2">
    <name type="scientific">Chaetoceros tenuissimus</name>
    <dbReference type="NCBI Taxonomy" id="426638"/>
    <lineage>
        <taxon>Eukaryota</taxon>
        <taxon>Sar</taxon>
        <taxon>Stramenopiles</taxon>
        <taxon>Ochrophyta</taxon>
        <taxon>Bacillariophyta</taxon>
        <taxon>Coscinodiscophyceae</taxon>
        <taxon>Chaetocerotophycidae</taxon>
        <taxon>Chaetocerotales</taxon>
        <taxon>Chaetocerotaceae</taxon>
        <taxon>Chaetoceros</taxon>
    </lineage>
</organism>
<dbReference type="PANTHER" id="PTHR31891">
    <property type="entry name" value="FORMAMIDASE C869.04-RELATED"/>
    <property type="match status" value="1"/>
</dbReference>
<protein>
    <recommendedName>
        <fullName evidence="3">Formamidase</fullName>
    </recommendedName>
</protein>
<accession>A0AAD3H8X5</accession>
<sequence length="325" mass="35652">MPKRLSRRNLHYSFSSSHLPVLKVDQHEVFEVETVDCFNGQVTPCDPSAEVPYETLNPVTGPIFVEGAEVGDILAVTLHDIQPEGIGISRFGCSYGQLSKHVQKSNSLAENTRFFDFDKKSNMLTMRELQSSTYNHRKERITFPASPMLGVIGVAPSGDESVSIPTMPAGAHGGNLDDRMTCKDSIVYLRVNKKGAFLSIGDMHAAMGDGEICGTGVECSGVATLSCRVLKKEETRANTQNSGKLFESSNEPIIFPVTETKTHFYTHRVVVENIPKTTEVACEEAARLLVGQWGFTPEDSFVFLSVQGNLGCCQCSTNYLCTYMS</sequence>
<dbReference type="Proteomes" id="UP001054902">
    <property type="component" value="Unassembled WGS sequence"/>
</dbReference>
<dbReference type="AlphaFoldDB" id="A0AAD3H8X5"/>
<evidence type="ECO:0008006" key="3">
    <source>
        <dbReference type="Google" id="ProtNLM"/>
    </source>
</evidence>
<dbReference type="Gene3D" id="3.10.28.20">
    <property type="entry name" value="Acetamidase/Formamidase-like domains"/>
    <property type="match status" value="1"/>
</dbReference>
<dbReference type="Pfam" id="PF03069">
    <property type="entry name" value="FmdA_AmdA"/>
    <property type="match status" value="2"/>
</dbReference>
<name>A0AAD3H8X5_9STRA</name>
<evidence type="ECO:0000313" key="2">
    <source>
        <dbReference type="Proteomes" id="UP001054902"/>
    </source>
</evidence>
<reference evidence="1 2" key="1">
    <citation type="journal article" date="2021" name="Sci. Rep.">
        <title>The genome of the diatom Chaetoceros tenuissimus carries an ancient integrated fragment of an extant virus.</title>
        <authorList>
            <person name="Hongo Y."/>
            <person name="Kimura K."/>
            <person name="Takaki Y."/>
            <person name="Yoshida Y."/>
            <person name="Baba S."/>
            <person name="Kobayashi G."/>
            <person name="Nagasaki K."/>
            <person name="Hano T."/>
            <person name="Tomaru Y."/>
        </authorList>
    </citation>
    <scope>NUCLEOTIDE SEQUENCE [LARGE SCALE GENOMIC DNA]</scope>
    <source>
        <strain evidence="1 2">NIES-3715</strain>
    </source>
</reference>
<proteinExistence type="predicted"/>
<dbReference type="InterPro" id="IPR004304">
    <property type="entry name" value="FmdA_AmdA"/>
</dbReference>
<dbReference type="GO" id="GO:0016811">
    <property type="term" value="F:hydrolase activity, acting on carbon-nitrogen (but not peptide) bonds, in linear amides"/>
    <property type="evidence" value="ECO:0007669"/>
    <property type="project" value="InterPro"/>
</dbReference>
<gene>
    <name evidence="1" type="ORF">CTEN210_10780</name>
</gene>
<dbReference type="SUPFAM" id="SSF141130">
    <property type="entry name" value="Acetamidase/Formamidase-like"/>
    <property type="match status" value="1"/>
</dbReference>
<dbReference type="EMBL" id="BLLK01000047">
    <property type="protein sequence ID" value="GFH54304.1"/>
    <property type="molecule type" value="Genomic_DNA"/>
</dbReference>